<sequence length="175" mass="20505">MSEDIKCSQYDVKQNKKLSHVFPLQASGRCQSIKESNVTHTICKEQDYLNERNIFNIFHFLLSHVIIHQPADPIQYLYELLDDFILFRSGLKEPRLLWTEKHLNAIFENILFHDSEFLPLDGFKTAMKTMGVRSYDPCPDQLVRGYVDRQTFCTEASNSMKNELLHMATETSRRT</sequence>
<dbReference type="PANTHER" id="PTHR21847:SF1">
    <property type="entry name" value="EF-HAND CALCIUM-BINDING DOMAIN-CONTAINING PROTEIN 10"/>
    <property type="match status" value="1"/>
</dbReference>
<dbReference type="InterPro" id="IPR039879">
    <property type="entry name" value="EFC10"/>
</dbReference>
<dbReference type="KEGG" id="bvk:117243037"/>
<evidence type="ECO:0000313" key="3">
    <source>
        <dbReference type="RefSeq" id="XP_033366083.1"/>
    </source>
</evidence>
<dbReference type="AlphaFoldDB" id="A0A6J3LKN6"/>
<dbReference type="PANTHER" id="PTHR21847">
    <property type="entry name" value="EF-HAND CALCIUM-BINDING DOMAIN-CONTAINING PROTEIN 10"/>
    <property type="match status" value="1"/>
</dbReference>
<dbReference type="RefSeq" id="XP_033366083.1">
    <property type="nucleotide sequence ID" value="XM_033510192.1"/>
</dbReference>
<keyword evidence="1" id="KW-1185">Reference proteome</keyword>
<accession>A0A6J3LKN6</accession>
<dbReference type="Proteomes" id="UP000504631">
    <property type="component" value="Unplaced"/>
</dbReference>
<gene>
    <name evidence="2 3" type="primary">LOC117243037</name>
</gene>
<name>A0A6J3LKN6_9HYME</name>
<evidence type="ECO:0000313" key="1">
    <source>
        <dbReference type="Proteomes" id="UP000504631"/>
    </source>
</evidence>
<protein>
    <submittedName>
        <fullName evidence="2 3">Uncharacterized protein LOC117243037 isoform X1</fullName>
    </submittedName>
</protein>
<dbReference type="CDD" id="cd22981">
    <property type="entry name" value="DD_TbAK-like"/>
    <property type="match status" value="1"/>
</dbReference>
<evidence type="ECO:0000313" key="2">
    <source>
        <dbReference type="RefSeq" id="XP_033366082.1"/>
    </source>
</evidence>
<reference evidence="2 3" key="1">
    <citation type="submission" date="2025-04" db="UniProtKB">
        <authorList>
            <consortium name="RefSeq"/>
        </authorList>
    </citation>
    <scope>IDENTIFICATION</scope>
    <source>
        <tissue evidence="2 3">Muscle</tissue>
    </source>
</reference>
<proteinExistence type="predicted"/>
<dbReference type="GeneID" id="117243037"/>
<organism evidence="1 3">
    <name type="scientific">Bombus vosnesenskii</name>
    <dbReference type="NCBI Taxonomy" id="207650"/>
    <lineage>
        <taxon>Eukaryota</taxon>
        <taxon>Metazoa</taxon>
        <taxon>Ecdysozoa</taxon>
        <taxon>Arthropoda</taxon>
        <taxon>Hexapoda</taxon>
        <taxon>Insecta</taxon>
        <taxon>Pterygota</taxon>
        <taxon>Neoptera</taxon>
        <taxon>Endopterygota</taxon>
        <taxon>Hymenoptera</taxon>
        <taxon>Apocrita</taxon>
        <taxon>Aculeata</taxon>
        <taxon>Apoidea</taxon>
        <taxon>Anthophila</taxon>
        <taxon>Apidae</taxon>
        <taxon>Bombus</taxon>
        <taxon>Pyrobombus</taxon>
    </lineage>
</organism>
<dbReference type="RefSeq" id="XP_033366082.1">
    <property type="nucleotide sequence ID" value="XM_033510191.1"/>
</dbReference>